<feature type="non-terminal residue" evidence="2">
    <location>
        <position position="1"/>
    </location>
</feature>
<protein>
    <submittedName>
        <fullName evidence="2">UDP-N-acetylmuramoyl-L-alanyl-D-glutamate--2, 6-diaminopimelate ligase</fullName>
    </submittedName>
</protein>
<dbReference type="Proteomes" id="UP000229500">
    <property type="component" value="Unassembled WGS sequence"/>
</dbReference>
<dbReference type="GO" id="GO:0005524">
    <property type="term" value="F:ATP binding"/>
    <property type="evidence" value="ECO:0007669"/>
    <property type="project" value="InterPro"/>
</dbReference>
<dbReference type="InterPro" id="IPR036565">
    <property type="entry name" value="Mur-like_cat_sf"/>
</dbReference>
<dbReference type="SUPFAM" id="SSF53623">
    <property type="entry name" value="MurD-like peptide ligases, catalytic domain"/>
    <property type="match status" value="1"/>
</dbReference>
<dbReference type="Gene3D" id="3.90.190.20">
    <property type="entry name" value="Mur ligase, C-terminal domain"/>
    <property type="match status" value="1"/>
</dbReference>
<dbReference type="GO" id="GO:0016881">
    <property type="term" value="F:acid-amino acid ligase activity"/>
    <property type="evidence" value="ECO:0007669"/>
    <property type="project" value="InterPro"/>
</dbReference>
<dbReference type="AlphaFoldDB" id="A0A2M8L5U3"/>
<evidence type="ECO:0000259" key="1">
    <source>
        <dbReference type="Pfam" id="PF02875"/>
    </source>
</evidence>
<feature type="domain" description="Mur ligase C-terminal" evidence="1">
    <location>
        <begin position="51"/>
        <end position="120"/>
    </location>
</feature>
<evidence type="ECO:0000313" key="3">
    <source>
        <dbReference type="Proteomes" id="UP000229500"/>
    </source>
</evidence>
<dbReference type="InterPro" id="IPR004101">
    <property type="entry name" value="Mur_ligase_C"/>
</dbReference>
<organism evidence="2 3">
    <name type="scientific">Candidatus Shapirobacteria bacterium CG10_big_fil_rev_8_21_14_0_10_38_14</name>
    <dbReference type="NCBI Taxonomy" id="1974483"/>
    <lineage>
        <taxon>Bacteria</taxon>
        <taxon>Candidatus Shapironibacteriota</taxon>
    </lineage>
</organism>
<accession>A0A2M8L5U3</accession>
<comment type="caution">
    <text evidence="2">The sequence shown here is derived from an EMBL/GenBank/DDBJ whole genome shotgun (WGS) entry which is preliminary data.</text>
</comment>
<dbReference type="Gene3D" id="3.40.1190.10">
    <property type="entry name" value="Mur-like, catalytic domain"/>
    <property type="match status" value="1"/>
</dbReference>
<dbReference type="PANTHER" id="PTHR23135">
    <property type="entry name" value="MUR LIGASE FAMILY MEMBER"/>
    <property type="match status" value="1"/>
</dbReference>
<feature type="non-terminal residue" evidence="2">
    <location>
        <position position="121"/>
    </location>
</feature>
<name>A0A2M8L5U3_9BACT</name>
<dbReference type="EMBL" id="PFEL01000052">
    <property type="protein sequence ID" value="PJE69167.1"/>
    <property type="molecule type" value="Genomic_DNA"/>
</dbReference>
<sequence>DFTPQKFKFTTSLPGDYNQYNCLAAIAVCAFLGISAAEIKKAVASFKGVKGRMEEIKEGQDFKVFVDFAHTPAAFEKVIPTVRKMTRGEVIHVFGCTGNRDKSKRSIMGRIAAQLDDKVIL</sequence>
<evidence type="ECO:0000313" key="2">
    <source>
        <dbReference type="EMBL" id="PJE69167.1"/>
    </source>
</evidence>
<dbReference type="SUPFAM" id="SSF53244">
    <property type="entry name" value="MurD-like peptide ligases, peptide-binding domain"/>
    <property type="match status" value="1"/>
</dbReference>
<gene>
    <name evidence="2" type="ORF">COU96_01200</name>
</gene>
<reference evidence="3" key="1">
    <citation type="submission" date="2017-09" db="EMBL/GenBank/DDBJ databases">
        <title>Depth-based differentiation of microbial function through sediment-hosted aquifers and enrichment of novel symbionts in the deep terrestrial subsurface.</title>
        <authorList>
            <person name="Probst A.J."/>
            <person name="Ladd B."/>
            <person name="Jarett J.K."/>
            <person name="Geller-Mcgrath D.E."/>
            <person name="Sieber C.M.K."/>
            <person name="Emerson J.B."/>
            <person name="Anantharaman K."/>
            <person name="Thomas B.C."/>
            <person name="Malmstrom R."/>
            <person name="Stieglmeier M."/>
            <person name="Klingl A."/>
            <person name="Woyke T."/>
            <person name="Ryan C.M."/>
            <person name="Banfield J.F."/>
        </authorList>
    </citation>
    <scope>NUCLEOTIDE SEQUENCE [LARGE SCALE GENOMIC DNA]</scope>
</reference>
<dbReference type="Pfam" id="PF02875">
    <property type="entry name" value="Mur_ligase_C"/>
    <property type="match status" value="1"/>
</dbReference>
<proteinExistence type="predicted"/>
<keyword evidence="2" id="KW-0436">Ligase</keyword>
<dbReference type="PANTHER" id="PTHR23135:SF4">
    <property type="entry name" value="UDP-N-ACETYLMURAMOYL-L-ALANYL-D-GLUTAMATE--2,6-DIAMINOPIMELATE LIGASE MURE HOMOLOG, CHLOROPLASTIC"/>
    <property type="match status" value="1"/>
</dbReference>
<dbReference type="InterPro" id="IPR036615">
    <property type="entry name" value="Mur_ligase_C_dom_sf"/>
</dbReference>